<dbReference type="Proteomes" id="UP000078162">
    <property type="component" value="Chromosome"/>
</dbReference>
<keyword evidence="1" id="KW-0472">Membrane</keyword>
<dbReference type="AlphaFoldDB" id="A0A1A9HVT7"/>
<proteinExistence type="predicted"/>
<dbReference type="PATRIC" id="fig|1806891.3.peg.953"/>
<organism evidence="2 3">
    <name type="scientific">Candidatus Chlamydia sanziniae</name>
    <dbReference type="NCBI Taxonomy" id="1806891"/>
    <lineage>
        <taxon>Bacteria</taxon>
        <taxon>Pseudomonadati</taxon>
        <taxon>Chlamydiota</taxon>
        <taxon>Chlamydiia</taxon>
        <taxon>Chlamydiales</taxon>
        <taxon>Chlamydiaceae</taxon>
        <taxon>Chlamydia/Chlamydophila group</taxon>
        <taxon>Chlamydia</taxon>
    </lineage>
</organism>
<protein>
    <submittedName>
        <fullName evidence="2">Uncharacterized protein</fullName>
    </submittedName>
</protein>
<dbReference type="RefSeq" id="WP_066483162.1">
    <property type="nucleotide sequence ID" value="NZ_CP014639.1"/>
</dbReference>
<reference evidence="2 3" key="1">
    <citation type="submission" date="2016-03" db="EMBL/GenBank/DDBJ databases">
        <title>Culture-independent genomics supports pathogen discovery for uncultivable bacteria within the genus Chlamydia.</title>
        <authorList>
            <person name="Taylor-Brown A."/>
            <person name="Bachmann N.L."/>
            <person name="Borel N."/>
            <person name="Polkinghorne A."/>
        </authorList>
    </citation>
    <scope>NUCLEOTIDE SEQUENCE [LARGE SCALE GENOMIC DNA]</scope>
    <source>
        <strain evidence="2 3">2742-308</strain>
    </source>
</reference>
<feature type="transmembrane region" description="Helical" evidence="1">
    <location>
        <begin position="59"/>
        <end position="80"/>
    </location>
</feature>
<dbReference type="EMBL" id="CP014639">
    <property type="protein sequence ID" value="ANH79130.1"/>
    <property type="molecule type" value="Genomic_DNA"/>
</dbReference>
<feature type="transmembrane region" description="Helical" evidence="1">
    <location>
        <begin position="34"/>
        <end position="53"/>
    </location>
</feature>
<name>A0A1A9HVT7_9CHLA</name>
<evidence type="ECO:0000313" key="3">
    <source>
        <dbReference type="Proteomes" id="UP000078162"/>
    </source>
</evidence>
<dbReference type="KEGG" id="csaz:Cs308_0960"/>
<evidence type="ECO:0000313" key="2">
    <source>
        <dbReference type="EMBL" id="ANH79130.1"/>
    </source>
</evidence>
<evidence type="ECO:0000256" key="1">
    <source>
        <dbReference type="SAM" id="Phobius"/>
    </source>
</evidence>
<keyword evidence="1" id="KW-0812">Transmembrane</keyword>
<accession>A0A1A9HVT7</accession>
<gene>
    <name evidence="2" type="ORF">Cs308_0960</name>
</gene>
<keyword evidence="1" id="KW-1133">Transmembrane helix</keyword>
<keyword evidence="3" id="KW-1185">Reference proteome</keyword>
<sequence>MSINSESFAPLNKPENFQLISQKNYVKRERLSKILTAVIVILGILSITGIIAGTIVSGILPLIAISGAVVLLTALAIYAVHKKINPATTYQHVGWLDIDPQGLEHLSDPDR</sequence>